<keyword evidence="2" id="KW-0677">Repeat</keyword>
<dbReference type="CDD" id="cd05568">
    <property type="entry name" value="PTS_IIB_bgl_like"/>
    <property type="match status" value="1"/>
</dbReference>
<dbReference type="InterPro" id="IPR013196">
    <property type="entry name" value="HTH_11"/>
</dbReference>
<proteinExistence type="predicted"/>
<dbReference type="Proteomes" id="UP001438008">
    <property type="component" value="Unassembled WGS sequence"/>
</dbReference>
<dbReference type="SUPFAM" id="SSF63520">
    <property type="entry name" value="PTS-regulatory domain, PRD"/>
    <property type="match status" value="2"/>
</dbReference>
<keyword evidence="9" id="KW-1185">Reference proteome</keyword>
<dbReference type="Gene3D" id="3.40.50.2300">
    <property type="match status" value="1"/>
</dbReference>
<evidence type="ECO:0000313" key="9">
    <source>
        <dbReference type="Proteomes" id="UP001438008"/>
    </source>
</evidence>
<dbReference type="Pfam" id="PF08279">
    <property type="entry name" value="HTH_11"/>
    <property type="match status" value="1"/>
</dbReference>
<dbReference type="PANTHER" id="PTHR30185:SF18">
    <property type="entry name" value="TRANSCRIPTIONAL REGULATOR MTLR"/>
    <property type="match status" value="1"/>
</dbReference>
<name>A0ABV1FGG2_9FIRM</name>
<evidence type="ECO:0000259" key="7">
    <source>
        <dbReference type="PROSITE" id="PS51372"/>
    </source>
</evidence>
<feature type="domain" description="PTS EIIB type-2" evidence="6">
    <location>
        <begin position="423"/>
        <end position="513"/>
    </location>
</feature>
<feature type="domain" description="PRD" evidence="7">
    <location>
        <begin position="314"/>
        <end position="422"/>
    </location>
</feature>
<sequence>MANLNTRQKKCLELLLNEKEFRSAKYLAEKLQVSDKTVLQDIKAIQEYLNPFHVTLIRKTGSGILLPEKARGNQELLNGLRSSAGEEGSVPAEFRRMEIIKRLLLMDESCLSIQKLSDEFYVSRASIVNDFKAIENWVADYGLTLVTSRKGRSLEGPEKGIRHAIAAWVRENNPSKNTEITPGEYMQSGEEETHFIHTGFFTEEEVELSGEVMRYLEQQCSHTITEPYYSYLRDHILICASRTRRGHFIEWDEHKFPKIQPVLLNFAKELLGIIRKHWEAAEQESFYLYRYLVSSDIVPGKQEYPRKSEQNCLEETDFAPVLVKELSHYMLKALRITVEPDSQLMEGLLAHVRPLLNRVKYDIRIQSRILEDMEANYGELLGLCQAALWCICRKYGRKEISIKEVSYIAIYYQAMLEAKRMEKKILVVTNSGFGATQLLETKLRQYFPTYRILDVVSMIQLEKLASMEPVDFIISTVPLKNMGIPCIQVSGVMSDTDIRNIQDTIAASWLETDFSLERLRRQYEEGNFALYTVEQVKDNFFRGTMPYQGKRLSWGHCLQVAIGINADEKTYVYRRENETEVWHLVSYARTYDGLLEQLAESYQILCSSKGREMMERCYSTEDLKQLFL</sequence>
<dbReference type="Pfam" id="PF00874">
    <property type="entry name" value="PRD"/>
    <property type="match status" value="1"/>
</dbReference>
<dbReference type="SUPFAM" id="SSF52794">
    <property type="entry name" value="PTS system IIB component-like"/>
    <property type="match status" value="1"/>
</dbReference>
<dbReference type="InterPro" id="IPR050661">
    <property type="entry name" value="BglG_antiterminators"/>
</dbReference>
<dbReference type="InterPro" id="IPR007737">
    <property type="entry name" value="Mga_HTH"/>
</dbReference>
<keyword evidence="5" id="KW-0804">Transcription</keyword>
<dbReference type="Gene3D" id="1.10.10.10">
    <property type="entry name" value="Winged helix-like DNA-binding domain superfamily/Winged helix DNA-binding domain"/>
    <property type="match status" value="2"/>
</dbReference>
<protein>
    <submittedName>
        <fullName evidence="8">HTH domain-containing protein</fullName>
    </submittedName>
</protein>
<accession>A0ABV1FGG2</accession>
<comment type="caution">
    <text evidence="8">The sequence shown here is derived from an EMBL/GenBank/DDBJ whole genome shotgun (WGS) entry which is preliminary data.</text>
</comment>
<dbReference type="InterPro" id="IPR013011">
    <property type="entry name" value="PTS_EIIB_2"/>
</dbReference>
<dbReference type="InterPro" id="IPR011608">
    <property type="entry name" value="PRD"/>
</dbReference>
<keyword evidence="3" id="KW-0805">Transcription regulation</keyword>
<organism evidence="8 9">
    <name type="scientific">Laedolimicola intestinihominis</name>
    <dbReference type="NCBI Taxonomy" id="3133166"/>
    <lineage>
        <taxon>Bacteria</taxon>
        <taxon>Bacillati</taxon>
        <taxon>Bacillota</taxon>
        <taxon>Clostridia</taxon>
        <taxon>Lachnospirales</taxon>
        <taxon>Lachnospiraceae</taxon>
        <taxon>Laedolimicola</taxon>
    </lineage>
</organism>
<dbReference type="RefSeq" id="WP_349164200.1">
    <property type="nucleotide sequence ID" value="NZ_JBBMFE010000004.1"/>
</dbReference>
<evidence type="ECO:0000256" key="2">
    <source>
        <dbReference type="ARBA" id="ARBA00022737"/>
    </source>
</evidence>
<evidence type="ECO:0000259" key="6">
    <source>
        <dbReference type="PROSITE" id="PS51099"/>
    </source>
</evidence>
<dbReference type="PROSITE" id="PS51372">
    <property type="entry name" value="PRD_2"/>
    <property type="match status" value="2"/>
</dbReference>
<evidence type="ECO:0000256" key="3">
    <source>
        <dbReference type="ARBA" id="ARBA00023015"/>
    </source>
</evidence>
<dbReference type="InterPro" id="IPR036634">
    <property type="entry name" value="PRD_sf"/>
</dbReference>
<dbReference type="InterPro" id="IPR036390">
    <property type="entry name" value="WH_DNA-bd_sf"/>
</dbReference>
<dbReference type="PANTHER" id="PTHR30185">
    <property type="entry name" value="CRYPTIC BETA-GLUCOSIDE BGL OPERON ANTITERMINATOR"/>
    <property type="match status" value="1"/>
</dbReference>
<reference evidence="8 9" key="1">
    <citation type="submission" date="2024-03" db="EMBL/GenBank/DDBJ databases">
        <title>Human intestinal bacterial collection.</title>
        <authorList>
            <person name="Pauvert C."/>
            <person name="Hitch T.C.A."/>
            <person name="Clavel T."/>
        </authorList>
    </citation>
    <scope>NUCLEOTIDE SEQUENCE [LARGE SCALE GENOMIC DNA]</scope>
    <source>
        <strain evidence="8 9">CLA-AA-H132</strain>
    </source>
</reference>
<dbReference type="SUPFAM" id="SSF46785">
    <property type="entry name" value="Winged helix' DNA-binding domain"/>
    <property type="match status" value="1"/>
</dbReference>
<dbReference type="PROSITE" id="PS51099">
    <property type="entry name" value="PTS_EIIB_TYPE_2"/>
    <property type="match status" value="1"/>
</dbReference>
<dbReference type="EMBL" id="JBBMFE010000004">
    <property type="protein sequence ID" value="MEQ2472085.1"/>
    <property type="molecule type" value="Genomic_DNA"/>
</dbReference>
<evidence type="ECO:0000313" key="8">
    <source>
        <dbReference type="EMBL" id="MEQ2472085.1"/>
    </source>
</evidence>
<evidence type="ECO:0000256" key="1">
    <source>
        <dbReference type="ARBA" id="ARBA00022679"/>
    </source>
</evidence>
<dbReference type="InterPro" id="IPR036388">
    <property type="entry name" value="WH-like_DNA-bd_sf"/>
</dbReference>
<gene>
    <name evidence="8" type="ORF">WMO29_06220</name>
</gene>
<keyword evidence="4" id="KW-0010">Activator</keyword>
<dbReference type="InterPro" id="IPR036095">
    <property type="entry name" value="PTS_EIIB-like_sf"/>
</dbReference>
<dbReference type="Pfam" id="PF05043">
    <property type="entry name" value="Mga"/>
    <property type="match status" value="1"/>
</dbReference>
<feature type="domain" description="PRD" evidence="7">
    <location>
        <begin position="200"/>
        <end position="302"/>
    </location>
</feature>
<keyword evidence="1" id="KW-0808">Transferase</keyword>
<dbReference type="Gene3D" id="1.10.1790.10">
    <property type="entry name" value="PRD domain"/>
    <property type="match status" value="1"/>
</dbReference>
<evidence type="ECO:0000256" key="4">
    <source>
        <dbReference type="ARBA" id="ARBA00023159"/>
    </source>
</evidence>
<evidence type="ECO:0000256" key="5">
    <source>
        <dbReference type="ARBA" id="ARBA00023163"/>
    </source>
</evidence>